<dbReference type="AlphaFoldDB" id="A0A1G9QQT1"/>
<dbReference type="STRING" id="144026.SAMN04488568_105111"/>
<name>A0A1G9QQT1_9PROT</name>
<gene>
    <name evidence="1" type="ORF">SAMN04488568_105111</name>
</gene>
<dbReference type="GO" id="GO:0016740">
    <property type="term" value="F:transferase activity"/>
    <property type="evidence" value="ECO:0007669"/>
    <property type="project" value="UniProtKB-KW"/>
</dbReference>
<dbReference type="SUPFAM" id="SSF53756">
    <property type="entry name" value="UDP-Glycosyltransferase/glycogen phosphorylase"/>
    <property type="match status" value="1"/>
</dbReference>
<sequence length="411" mass="43727">MPAGEAVLKLLVMSHAADRTGAPRSALLLAQEWVRLGLDVRILLRRDGVLRPEFEAVAPTDIYRSNPAFGLRDAGAMMRESDAVMALKCLRNPDRPYCRSVAERRHADVLADHYRGWGADAIYANTSHCADMIEQIGLNLPVLTHVREMAPSLLALDPRRRQHLVAGDGPVLAVSERGRVDLVEIGVAAARIAVEPPAAAVPDRAGLDAQRADVERELGLRPGDRLIASAGTVGSRKGADLFIDAVLQVLQPAPRPERIMAVWLGDGAWLEACRARVAEAGLAERILFPGAVADVTPVLRRAELLLCCSREDPYPRVLIEAALSGAPSIAFAGTGGAEEFIAEFDAGWLVPAFDTGAMAAQVRAALAARQGPDEALAGRVAGERSVQKSAARLLGHLNDLAGGTHGATTHS</sequence>
<protein>
    <submittedName>
        <fullName evidence="1">Glycosyltransferase involved in cell wall bisynthesis</fullName>
    </submittedName>
</protein>
<reference evidence="1 2" key="1">
    <citation type="submission" date="2016-10" db="EMBL/GenBank/DDBJ databases">
        <authorList>
            <person name="de Groot N.N."/>
        </authorList>
    </citation>
    <scope>NUCLEOTIDE SEQUENCE [LARGE SCALE GENOMIC DNA]</scope>
    <source>
        <strain evidence="1 2">DSM 16077</strain>
    </source>
</reference>
<keyword evidence="1" id="KW-0808">Transferase</keyword>
<evidence type="ECO:0000313" key="1">
    <source>
        <dbReference type="EMBL" id="SDM12917.1"/>
    </source>
</evidence>
<dbReference type="EMBL" id="FNHG01000005">
    <property type="protein sequence ID" value="SDM12917.1"/>
    <property type="molecule type" value="Genomic_DNA"/>
</dbReference>
<dbReference type="Gene3D" id="3.40.50.2000">
    <property type="entry name" value="Glycogen Phosphorylase B"/>
    <property type="match status" value="2"/>
</dbReference>
<dbReference type="Pfam" id="PF13692">
    <property type="entry name" value="Glyco_trans_1_4"/>
    <property type="match status" value="1"/>
</dbReference>
<accession>A0A1G9QQT1</accession>
<evidence type="ECO:0000313" key="2">
    <source>
        <dbReference type="Proteomes" id="UP000199759"/>
    </source>
</evidence>
<dbReference type="PANTHER" id="PTHR12526">
    <property type="entry name" value="GLYCOSYLTRANSFERASE"/>
    <property type="match status" value="1"/>
</dbReference>
<keyword evidence="2" id="KW-1185">Reference proteome</keyword>
<organism evidence="1 2">
    <name type="scientific">Maricaulis salignorans</name>
    <dbReference type="NCBI Taxonomy" id="144026"/>
    <lineage>
        <taxon>Bacteria</taxon>
        <taxon>Pseudomonadati</taxon>
        <taxon>Pseudomonadota</taxon>
        <taxon>Alphaproteobacteria</taxon>
        <taxon>Maricaulales</taxon>
        <taxon>Maricaulaceae</taxon>
        <taxon>Maricaulis</taxon>
    </lineage>
</organism>
<proteinExistence type="predicted"/>
<dbReference type="Proteomes" id="UP000199759">
    <property type="component" value="Unassembled WGS sequence"/>
</dbReference>